<dbReference type="GO" id="GO:0005829">
    <property type="term" value="C:cytosol"/>
    <property type="evidence" value="ECO:0007669"/>
    <property type="project" value="TreeGrafter"/>
</dbReference>
<dbReference type="NCBIfam" id="NF000755">
    <property type="entry name" value="PRK00046.1"/>
    <property type="match status" value="1"/>
</dbReference>
<keyword evidence="10 19" id="KW-0274">FAD</keyword>
<dbReference type="Gene3D" id="3.30.465.10">
    <property type="match status" value="1"/>
</dbReference>
<comment type="similarity">
    <text evidence="19">Belongs to the MurB family.</text>
</comment>
<evidence type="ECO:0000313" key="22">
    <source>
        <dbReference type="Proteomes" id="UP000318422"/>
    </source>
</evidence>
<reference evidence="21 22" key="1">
    <citation type="submission" date="2019-06" db="EMBL/GenBank/DDBJ databases">
        <title>Whole genome shotgun sequence of Zoogloea ramigera NBRC 15342.</title>
        <authorList>
            <person name="Hosoyama A."/>
            <person name="Uohara A."/>
            <person name="Ohji S."/>
            <person name="Ichikawa N."/>
        </authorList>
    </citation>
    <scope>NUCLEOTIDE SEQUENCE [LARGE SCALE GENOMIC DNA]</scope>
    <source>
        <strain evidence="21 22">NBRC 15342</strain>
    </source>
</reference>
<dbReference type="GO" id="GO:0008360">
    <property type="term" value="P:regulation of cell shape"/>
    <property type="evidence" value="ECO:0007669"/>
    <property type="project" value="UniProtKB-KW"/>
</dbReference>
<dbReference type="PANTHER" id="PTHR21071:SF4">
    <property type="entry name" value="UDP-N-ACETYLENOLPYRUVOYLGLUCOSAMINE REDUCTASE"/>
    <property type="match status" value="1"/>
</dbReference>
<comment type="pathway">
    <text evidence="4 19">Cell wall biogenesis; peptidoglycan biosynthesis.</text>
</comment>
<dbReference type="InterPro" id="IPR016169">
    <property type="entry name" value="FAD-bd_PCMH_sub2"/>
</dbReference>
<evidence type="ECO:0000256" key="9">
    <source>
        <dbReference type="ARBA" id="ARBA00022630"/>
    </source>
</evidence>
<dbReference type="PROSITE" id="PS51387">
    <property type="entry name" value="FAD_PCMH"/>
    <property type="match status" value="1"/>
</dbReference>
<feature type="active site" description="Proton donor" evidence="19">
    <location>
        <position position="243"/>
    </location>
</feature>
<evidence type="ECO:0000256" key="1">
    <source>
        <dbReference type="ARBA" id="ARBA00001974"/>
    </source>
</evidence>
<dbReference type="GO" id="GO:0071949">
    <property type="term" value="F:FAD binding"/>
    <property type="evidence" value="ECO:0007669"/>
    <property type="project" value="InterPro"/>
</dbReference>
<keyword evidence="7 19" id="KW-0963">Cytoplasm</keyword>
<dbReference type="OrthoDB" id="9804753at2"/>
<evidence type="ECO:0000256" key="10">
    <source>
        <dbReference type="ARBA" id="ARBA00022827"/>
    </source>
</evidence>
<dbReference type="GO" id="GO:0071555">
    <property type="term" value="P:cell wall organization"/>
    <property type="evidence" value="ECO:0007669"/>
    <property type="project" value="UniProtKB-KW"/>
</dbReference>
<dbReference type="Gene3D" id="3.30.43.10">
    <property type="entry name" value="Uridine Diphospho-n-acetylenolpyruvylglucosamine Reductase, domain 2"/>
    <property type="match status" value="1"/>
</dbReference>
<dbReference type="InterPro" id="IPR006094">
    <property type="entry name" value="Oxid_FAD_bind_N"/>
</dbReference>
<evidence type="ECO:0000256" key="12">
    <source>
        <dbReference type="ARBA" id="ARBA00022960"/>
    </source>
</evidence>
<dbReference type="Gene3D" id="3.90.78.10">
    <property type="entry name" value="UDP-N-acetylenolpyruvoylglucosamine reductase, C-terminal domain"/>
    <property type="match status" value="1"/>
</dbReference>
<evidence type="ECO:0000256" key="4">
    <source>
        <dbReference type="ARBA" id="ARBA00004752"/>
    </source>
</evidence>
<keyword evidence="14 19" id="KW-0560">Oxidoreductase</keyword>
<evidence type="ECO:0000256" key="18">
    <source>
        <dbReference type="ARBA" id="ARBA00048914"/>
    </source>
</evidence>
<dbReference type="Pfam" id="PF02873">
    <property type="entry name" value="MurB_C"/>
    <property type="match status" value="1"/>
</dbReference>
<comment type="cofactor">
    <cofactor evidence="1 19">
        <name>FAD</name>
        <dbReference type="ChEBI" id="CHEBI:57692"/>
    </cofactor>
</comment>
<keyword evidence="9 19" id="KW-0285">Flavoprotein</keyword>
<dbReference type="RefSeq" id="WP_141351794.1">
    <property type="nucleotide sequence ID" value="NZ_BJNV01000031.1"/>
</dbReference>
<dbReference type="InterPro" id="IPR011601">
    <property type="entry name" value="MurB_C"/>
</dbReference>
<evidence type="ECO:0000256" key="6">
    <source>
        <dbReference type="ARBA" id="ARBA00015188"/>
    </source>
</evidence>
<comment type="caution">
    <text evidence="21">The sequence shown here is derived from an EMBL/GenBank/DDBJ whole genome shotgun (WGS) entry which is preliminary data.</text>
</comment>
<evidence type="ECO:0000313" key="21">
    <source>
        <dbReference type="EMBL" id="GEC95949.1"/>
    </source>
</evidence>
<gene>
    <name evidence="19 21" type="primary">murB</name>
    <name evidence="21" type="ORF">ZRA01_20220</name>
</gene>
<evidence type="ECO:0000256" key="14">
    <source>
        <dbReference type="ARBA" id="ARBA00023002"/>
    </source>
</evidence>
<name>A0A4Y4CW16_ZOORA</name>
<evidence type="ECO:0000256" key="3">
    <source>
        <dbReference type="ARBA" id="ARBA00004496"/>
    </source>
</evidence>
<dbReference type="AlphaFoldDB" id="A0A4Y4CW16"/>
<keyword evidence="13 19" id="KW-0573">Peptidoglycan synthesis</keyword>
<dbReference type="InterPro" id="IPR036318">
    <property type="entry name" value="FAD-bd_PCMH-like_sf"/>
</dbReference>
<dbReference type="NCBIfam" id="NF010478">
    <property type="entry name" value="PRK13903.1"/>
    <property type="match status" value="1"/>
</dbReference>
<evidence type="ECO:0000256" key="15">
    <source>
        <dbReference type="ARBA" id="ARBA00023306"/>
    </source>
</evidence>
<dbReference type="UniPathway" id="UPA00219"/>
<comment type="catalytic activity">
    <reaction evidence="18 19">
        <text>UDP-N-acetyl-alpha-D-muramate + NADP(+) = UDP-N-acetyl-3-O-(1-carboxyvinyl)-alpha-D-glucosamine + NADPH + H(+)</text>
        <dbReference type="Rhea" id="RHEA:12248"/>
        <dbReference type="ChEBI" id="CHEBI:15378"/>
        <dbReference type="ChEBI" id="CHEBI:57783"/>
        <dbReference type="ChEBI" id="CHEBI:58349"/>
        <dbReference type="ChEBI" id="CHEBI:68483"/>
        <dbReference type="ChEBI" id="CHEBI:70757"/>
        <dbReference type="EC" id="1.3.1.98"/>
    </reaction>
</comment>
<dbReference type="NCBIfam" id="TIGR00179">
    <property type="entry name" value="murB"/>
    <property type="match status" value="1"/>
</dbReference>
<evidence type="ECO:0000259" key="20">
    <source>
        <dbReference type="PROSITE" id="PS51387"/>
    </source>
</evidence>
<dbReference type="SUPFAM" id="SSF56176">
    <property type="entry name" value="FAD-binding/transporter-associated domain-like"/>
    <property type="match status" value="1"/>
</dbReference>
<dbReference type="GO" id="GO:0009252">
    <property type="term" value="P:peptidoglycan biosynthetic process"/>
    <property type="evidence" value="ECO:0007669"/>
    <property type="project" value="UniProtKB-UniRule"/>
</dbReference>
<feature type="active site" evidence="19">
    <location>
        <position position="339"/>
    </location>
</feature>
<dbReference type="SUPFAM" id="SSF56194">
    <property type="entry name" value="Uridine diphospho-N-Acetylenolpyruvylglucosamine reductase, MurB, C-terminal domain"/>
    <property type="match status" value="1"/>
</dbReference>
<dbReference type="InterPro" id="IPR016166">
    <property type="entry name" value="FAD-bd_PCMH"/>
</dbReference>
<organism evidence="21 22">
    <name type="scientific">Zoogloea ramigera</name>
    <dbReference type="NCBI Taxonomy" id="350"/>
    <lineage>
        <taxon>Bacteria</taxon>
        <taxon>Pseudomonadati</taxon>
        <taxon>Pseudomonadota</taxon>
        <taxon>Betaproteobacteria</taxon>
        <taxon>Rhodocyclales</taxon>
        <taxon>Zoogloeaceae</taxon>
        <taxon>Zoogloea</taxon>
    </lineage>
</organism>
<dbReference type="GO" id="GO:0008762">
    <property type="term" value="F:UDP-N-acetylmuramate dehydrogenase activity"/>
    <property type="evidence" value="ECO:0007669"/>
    <property type="project" value="UniProtKB-UniRule"/>
</dbReference>
<sequence length="349" mass="37558">MSSSQPDLLQRDVALDAFNTLRLPARAAWFAAVHDVDQLRAILEDPRIQGLPRLVLGGGSNLVLAGDFDGLVLQVAFKGRSRVQEDADAWYIRAGGGENWHDFVRWTLEMGWAGLENLSLIPGTVGAAPVQNIGAYGLELAEHFYSLRAYDLETGKTVGFDKADCHFAYRDSFFKRHPGRYLIGAVTFRLPKAWRPVTAYADVAKALAAEGIAQPTPLQVSDAVIAIRRAKLPDPAEIGNAGSFFKNPVVSAEAHARLAALHPGMPHYPQPNGRVKLAAGWLIEQAGWKGRRLGPVGCYARQALVLVNHGGARGADVLAASQAVRADVFARFGVDLEPEPVFVGGAAPG</sequence>
<keyword evidence="8 19" id="KW-0132">Cell division</keyword>
<feature type="domain" description="FAD-binding PCMH-type" evidence="20">
    <location>
        <begin position="22"/>
        <end position="193"/>
    </location>
</feature>
<dbReference type="Proteomes" id="UP000318422">
    <property type="component" value="Unassembled WGS sequence"/>
</dbReference>
<evidence type="ECO:0000256" key="8">
    <source>
        <dbReference type="ARBA" id="ARBA00022618"/>
    </source>
</evidence>
<evidence type="ECO:0000256" key="7">
    <source>
        <dbReference type="ARBA" id="ARBA00022490"/>
    </source>
</evidence>
<protein>
    <recommendedName>
        <fullName evidence="6 19">UDP-N-acetylenolpyruvoylglucosamine reductase</fullName>
        <ecNumber evidence="5 19">1.3.1.98</ecNumber>
    </recommendedName>
    <alternativeName>
        <fullName evidence="17 19">UDP-N-acetylmuramate dehydrogenase</fullName>
    </alternativeName>
</protein>
<keyword evidence="16 19" id="KW-0961">Cell wall biogenesis/degradation</keyword>
<dbReference type="PANTHER" id="PTHR21071">
    <property type="entry name" value="UDP-N-ACETYLENOLPYRUVOYLGLUCOSAMINE REDUCTASE"/>
    <property type="match status" value="1"/>
</dbReference>
<keyword evidence="11 19" id="KW-0521">NADP</keyword>
<comment type="subcellular location">
    <subcellularLocation>
        <location evidence="3 19">Cytoplasm</location>
    </subcellularLocation>
</comment>
<evidence type="ECO:0000256" key="16">
    <source>
        <dbReference type="ARBA" id="ARBA00023316"/>
    </source>
</evidence>
<dbReference type="InterPro" id="IPR016167">
    <property type="entry name" value="FAD-bd_PCMH_sub1"/>
</dbReference>
<proteinExistence type="inferred from homology"/>
<evidence type="ECO:0000256" key="13">
    <source>
        <dbReference type="ARBA" id="ARBA00022984"/>
    </source>
</evidence>
<evidence type="ECO:0000256" key="19">
    <source>
        <dbReference type="HAMAP-Rule" id="MF_00037"/>
    </source>
</evidence>
<dbReference type="EMBL" id="BJNV01000031">
    <property type="protein sequence ID" value="GEC95949.1"/>
    <property type="molecule type" value="Genomic_DNA"/>
</dbReference>
<dbReference type="EC" id="1.3.1.98" evidence="5 19"/>
<evidence type="ECO:0000256" key="5">
    <source>
        <dbReference type="ARBA" id="ARBA00012518"/>
    </source>
</evidence>
<evidence type="ECO:0000256" key="11">
    <source>
        <dbReference type="ARBA" id="ARBA00022857"/>
    </source>
</evidence>
<accession>A0A4Y4CW16</accession>
<evidence type="ECO:0000256" key="17">
    <source>
        <dbReference type="ARBA" id="ARBA00031026"/>
    </source>
</evidence>
<dbReference type="InterPro" id="IPR036635">
    <property type="entry name" value="MurB_C_sf"/>
</dbReference>
<feature type="active site" evidence="19">
    <location>
        <position position="170"/>
    </location>
</feature>
<comment type="function">
    <text evidence="2 19">Cell wall formation.</text>
</comment>
<dbReference type="Pfam" id="PF01565">
    <property type="entry name" value="FAD_binding_4"/>
    <property type="match status" value="1"/>
</dbReference>
<keyword evidence="15 19" id="KW-0131">Cell cycle</keyword>
<dbReference type="GO" id="GO:0051301">
    <property type="term" value="P:cell division"/>
    <property type="evidence" value="ECO:0007669"/>
    <property type="project" value="UniProtKB-KW"/>
</dbReference>
<evidence type="ECO:0000256" key="2">
    <source>
        <dbReference type="ARBA" id="ARBA00003921"/>
    </source>
</evidence>
<keyword evidence="12 19" id="KW-0133">Cell shape</keyword>
<keyword evidence="22" id="KW-1185">Reference proteome</keyword>
<dbReference type="InterPro" id="IPR003170">
    <property type="entry name" value="MurB"/>
</dbReference>
<dbReference type="HAMAP" id="MF_00037">
    <property type="entry name" value="MurB"/>
    <property type="match status" value="1"/>
</dbReference>